<proteinExistence type="predicted"/>
<sequence>MDWPAFERPFLSDDDLPFFKCEESTLPSKVLRHSSEALKAPPKSEGREMTDRSGYHILLSARVLPVQTNPEVPSGLQYLPIERNIWKQIAQRFKLHSVIRKALQRKKSYSTCLTSKSTIEPVELFTAVISAAWPSNIAISSTYFTKSKLTLAVIYGCNGMQMKKIEDLLKMSPEVRDHPFLMAGIFAELQRDRVESLVLGIEKKLDDIMTEDLKFHRVDVPEEARGLNWRRSHRISLFRGEVKKLEEEARTVKGELKKMVRHMASVAKKEENRIPRLEQEKEEIVQDFITKTERFIERFEEICTELDSMMGKCRFASEELTFAREVFMAELARKEAHNTSQQTRMSTVIGFVAMLYLPITAMATIFATPVFDFKNDWQDIRLNHLGPSDSDQSSSGDQNLPVVSGYFWWYFLSSALLILVTLIYWYTKRKDKDNGPSGSNDEAEDSHNIESKTPTVVEGKSETSRSVSKESPSSHASHRRFWNPRSWFGSIRKSEDSLV</sequence>
<comment type="caution">
    <text evidence="4">The sequence shown here is derived from an EMBL/GenBank/DDBJ whole genome shotgun (WGS) entry which is preliminary data.</text>
</comment>
<keyword evidence="3" id="KW-1133">Transmembrane helix</keyword>
<dbReference type="RefSeq" id="XP_070914058.1">
    <property type="nucleotide sequence ID" value="XM_071057957.1"/>
</dbReference>
<evidence type="ECO:0000313" key="5">
    <source>
        <dbReference type="Proteomes" id="UP001628179"/>
    </source>
</evidence>
<organism evidence="4 5">
    <name type="scientific">Madurella fahalii</name>
    <dbReference type="NCBI Taxonomy" id="1157608"/>
    <lineage>
        <taxon>Eukaryota</taxon>
        <taxon>Fungi</taxon>
        <taxon>Dikarya</taxon>
        <taxon>Ascomycota</taxon>
        <taxon>Pezizomycotina</taxon>
        <taxon>Sordariomycetes</taxon>
        <taxon>Sordariomycetidae</taxon>
        <taxon>Sordariales</taxon>
        <taxon>Sordariales incertae sedis</taxon>
        <taxon>Madurella</taxon>
    </lineage>
</organism>
<keyword evidence="5" id="KW-1185">Reference proteome</keyword>
<evidence type="ECO:0000256" key="2">
    <source>
        <dbReference type="SAM" id="MobiDB-lite"/>
    </source>
</evidence>
<dbReference type="Proteomes" id="UP001628179">
    <property type="component" value="Unassembled WGS sequence"/>
</dbReference>
<reference evidence="4 5" key="1">
    <citation type="submission" date="2024-09" db="EMBL/GenBank/DDBJ databases">
        <title>Itraconazole resistance in Madurella fahalii resulting from another homologue of gene encoding cytochrome P450 14-alpha sterol demethylase (CYP51).</title>
        <authorList>
            <person name="Yoshioka I."/>
            <person name="Fahal A.H."/>
            <person name="Kaneko S."/>
            <person name="Yaguchi T."/>
        </authorList>
    </citation>
    <scope>NUCLEOTIDE SEQUENCE [LARGE SCALE GENOMIC DNA]</scope>
    <source>
        <strain evidence="4 5">IFM 68171</strain>
    </source>
</reference>
<protein>
    <submittedName>
        <fullName evidence="4">Cora-domain-containing protein</fullName>
    </submittedName>
</protein>
<evidence type="ECO:0000313" key="4">
    <source>
        <dbReference type="EMBL" id="GAB1312325.1"/>
    </source>
</evidence>
<keyword evidence="1" id="KW-0175">Coiled coil</keyword>
<feature type="coiled-coil region" evidence="1">
    <location>
        <begin position="235"/>
        <end position="287"/>
    </location>
</feature>
<feature type="compositionally biased region" description="Polar residues" evidence="2">
    <location>
        <begin position="464"/>
        <end position="475"/>
    </location>
</feature>
<dbReference type="GeneID" id="98173280"/>
<gene>
    <name evidence="4" type="ORF">MFIFM68171_02535</name>
</gene>
<accession>A0ABQ0G3K8</accession>
<keyword evidence="3" id="KW-0812">Transmembrane</keyword>
<dbReference type="Gene3D" id="1.20.58.340">
    <property type="entry name" value="Magnesium transport protein CorA, transmembrane region"/>
    <property type="match status" value="1"/>
</dbReference>
<evidence type="ECO:0000256" key="1">
    <source>
        <dbReference type="SAM" id="Coils"/>
    </source>
</evidence>
<evidence type="ECO:0000256" key="3">
    <source>
        <dbReference type="SAM" id="Phobius"/>
    </source>
</evidence>
<feature type="region of interest" description="Disordered" evidence="2">
    <location>
        <begin position="431"/>
        <end position="480"/>
    </location>
</feature>
<keyword evidence="3" id="KW-0472">Membrane</keyword>
<feature type="transmembrane region" description="Helical" evidence="3">
    <location>
        <begin position="348"/>
        <end position="371"/>
    </location>
</feature>
<feature type="transmembrane region" description="Helical" evidence="3">
    <location>
        <begin position="407"/>
        <end position="426"/>
    </location>
</feature>
<dbReference type="EMBL" id="BAAFSV010000001">
    <property type="protein sequence ID" value="GAB1312325.1"/>
    <property type="molecule type" value="Genomic_DNA"/>
</dbReference>
<name>A0ABQ0G3K8_9PEZI</name>